<organism evidence="2 3">
    <name type="scientific">Lentinula raphanica</name>
    <dbReference type="NCBI Taxonomy" id="153919"/>
    <lineage>
        <taxon>Eukaryota</taxon>
        <taxon>Fungi</taxon>
        <taxon>Dikarya</taxon>
        <taxon>Basidiomycota</taxon>
        <taxon>Agaricomycotina</taxon>
        <taxon>Agaricomycetes</taxon>
        <taxon>Agaricomycetidae</taxon>
        <taxon>Agaricales</taxon>
        <taxon>Marasmiineae</taxon>
        <taxon>Omphalotaceae</taxon>
        <taxon>Lentinula</taxon>
    </lineage>
</organism>
<comment type="caution">
    <text evidence="2">The sequence shown here is derived from an EMBL/GenBank/DDBJ whole genome shotgun (WGS) entry which is preliminary data.</text>
</comment>
<reference evidence="2" key="1">
    <citation type="submission" date="2022-08" db="EMBL/GenBank/DDBJ databases">
        <authorList>
            <consortium name="DOE Joint Genome Institute"/>
            <person name="Min B."/>
            <person name="Riley R."/>
            <person name="Sierra-Patev S."/>
            <person name="Naranjo-Ortiz M."/>
            <person name="Looney B."/>
            <person name="Konkel Z."/>
            <person name="Slot J.C."/>
            <person name="Sakamoto Y."/>
            <person name="Steenwyk J.L."/>
            <person name="Rokas A."/>
            <person name="Carro J."/>
            <person name="Camarero S."/>
            <person name="Ferreira P."/>
            <person name="Molpeceres G."/>
            <person name="Ruiz-Duenas F.J."/>
            <person name="Serrano A."/>
            <person name="Henrissat B."/>
            <person name="Drula E."/>
            <person name="Hughes K.W."/>
            <person name="Mata J.L."/>
            <person name="Ishikawa N.K."/>
            <person name="Vargas-Isla R."/>
            <person name="Ushijima S."/>
            <person name="Smith C.A."/>
            <person name="Ahrendt S."/>
            <person name="Andreopoulos W."/>
            <person name="He G."/>
            <person name="Labutti K."/>
            <person name="Lipzen A."/>
            <person name="Ng V."/>
            <person name="Sandor L."/>
            <person name="Barry K."/>
            <person name="Martinez A.T."/>
            <person name="Xiao Y."/>
            <person name="Gibbons J.G."/>
            <person name="Terashima K."/>
            <person name="Hibbett D.S."/>
            <person name="Grigoriev I.V."/>
        </authorList>
    </citation>
    <scope>NUCLEOTIDE SEQUENCE</scope>
    <source>
        <strain evidence="2">TFB9207</strain>
    </source>
</reference>
<name>A0AA38NUL4_9AGAR</name>
<sequence length="269" mass="30692">SAFELSQIALTNCYHRRQLSVEVALFRDPTSQQIAQITESRNRLQRKITRLRKLQAVVCPLALQVLSTHPTTIDSSPPHPESVPLLFPSDLPKLSSCSRLRLIEGRLRDGQCQDSLDQLRNDLLIKSRLHTYKKSNARHQGATTRTRSRMDRYDRKIKLSTLRYQRAWAAKLELVENDVTKVGWQKLRQEDIRTMHDVKNRNIPRPATTSEDVVGETEVDIPETTPPTGAPGEGFRTMSWIWMGSGSQNLATSELLYSGLKVEWCKAYA</sequence>
<dbReference type="AlphaFoldDB" id="A0AA38NUL4"/>
<feature type="non-terminal residue" evidence="2">
    <location>
        <position position="269"/>
    </location>
</feature>
<feature type="non-terminal residue" evidence="2">
    <location>
        <position position="1"/>
    </location>
</feature>
<protein>
    <submittedName>
        <fullName evidence="2">Uncharacterized protein</fullName>
    </submittedName>
</protein>
<dbReference type="EMBL" id="MU808120">
    <property type="protein sequence ID" value="KAJ3830860.1"/>
    <property type="molecule type" value="Genomic_DNA"/>
</dbReference>
<feature type="region of interest" description="Disordered" evidence="1">
    <location>
        <begin position="202"/>
        <end position="233"/>
    </location>
</feature>
<keyword evidence="3" id="KW-1185">Reference proteome</keyword>
<gene>
    <name evidence="2" type="ORF">F5878DRAFT_680342</name>
</gene>
<dbReference type="Proteomes" id="UP001163846">
    <property type="component" value="Unassembled WGS sequence"/>
</dbReference>
<evidence type="ECO:0000313" key="3">
    <source>
        <dbReference type="Proteomes" id="UP001163846"/>
    </source>
</evidence>
<accession>A0AA38NUL4</accession>
<evidence type="ECO:0000313" key="2">
    <source>
        <dbReference type="EMBL" id="KAJ3830860.1"/>
    </source>
</evidence>
<proteinExistence type="predicted"/>
<evidence type="ECO:0000256" key="1">
    <source>
        <dbReference type="SAM" id="MobiDB-lite"/>
    </source>
</evidence>